<sequence length="494" mass="55751">MAKPSEACQTCKIRRIKCDEAKPTCQRCTKSHRICIQANAVKEACFSIQIENRYASGKAKRPRGPRSNLSLTRPYFDLQTRALDYYFQNHLHALAEIPQVSQGLSEAVVLFNNSGPPSPMVDLAIACMALAVFGRRNLDPAAAIEASSSYCRLLRIAQERFARLPSSDERDIDACLLAITIMGRFESVTAQCSMRNRLSKETAGNPLSWSHHDGAMAILKVWYDRMNQIPASFIIRSTRRCLVKACLLRHRPLPDWLLDHGRFGEEGFADKFDWIFSRIVRLHYVATTQEDGKELKGCAILGLKEEAEMLEKDLQDWEAQMPSQWSYQRHTLTDPNLYPSIDYHSSTVYSFSKPGHTAIWSQYLSAKMLICSIILGLLELAHGPFLCEPSVHRQWIKWTTELSMSADKIASMVPFCVGSLSVSRGPNPKLTINSDADTKPYVGVLVVWPLTIASSIMKLDGERRNWFRSVLARLGRATGTGVFERTETDKWAQL</sequence>
<protein>
    <recommendedName>
        <fullName evidence="2">Zn(2)-C6 fungal-type domain-containing protein</fullName>
    </recommendedName>
</protein>
<keyword evidence="4" id="KW-1185">Reference proteome</keyword>
<dbReference type="InterPro" id="IPR001138">
    <property type="entry name" value="Zn2Cys6_DnaBD"/>
</dbReference>
<dbReference type="Pfam" id="PF00172">
    <property type="entry name" value="Zn_clus"/>
    <property type="match status" value="1"/>
</dbReference>
<evidence type="ECO:0000256" key="1">
    <source>
        <dbReference type="ARBA" id="ARBA00023242"/>
    </source>
</evidence>
<dbReference type="PROSITE" id="PS50048">
    <property type="entry name" value="ZN2_CY6_FUNGAL_2"/>
    <property type="match status" value="1"/>
</dbReference>
<dbReference type="AlphaFoldDB" id="A0A9P7Y9H8"/>
<evidence type="ECO:0000313" key="4">
    <source>
        <dbReference type="Proteomes" id="UP000824998"/>
    </source>
</evidence>
<feature type="domain" description="Zn(2)-C6 fungal-type" evidence="2">
    <location>
        <begin position="7"/>
        <end position="37"/>
    </location>
</feature>
<gene>
    <name evidence="3" type="ORF">BJ875DRAFT_216915</name>
</gene>
<dbReference type="PANTHER" id="PTHR38791">
    <property type="entry name" value="ZN(II)2CYS6 TRANSCRIPTION FACTOR (EUROFUNG)-RELATED-RELATED"/>
    <property type="match status" value="1"/>
</dbReference>
<dbReference type="EMBL" id="MU251843">
    <property type="protein sequence ID" value="KAG9228903.1"/>
    <property type="molecule type" value="Genomic_DNA"/>
</dbReference>
<dbReference type="InterPro" id="IPR053175">
    <property type="entry name" value="DHMBA_Reg_Transcription_Factor"/>
</dbReference>
<proteinExistence type="predicted"/>
<comment type="caution">
    <text evidence="3">The sequence shown here is derived from an EMBL/GenBank/DDBJ whole genome shotgun (WGS) entry which is preliminary data.</text>
</comment>
<organism evidence="3 4">
    <name type="scientific">Amylocarpus encephaloides</name>
    <dbReference type="NCBI Taxonomy" id="45428"/>
    <lineage>
        <taxon>Eukaryota</taxon>
        <taxon>Fungi</taxon>
        <taxon>Dikarya</taxon>
        <taxon>Ascomycota</taxon>
        <taxon>Pezizomycotina</taxon>
        <taxon>Leotiomycetes</taxon>
        <taxon>Helotiales</taxon>
        <taxon>Helotiales incertae sedis</taxon>
        <taxon>Amylocarpus</taxon>
    </lineage>
</organism>
<dbReference type="PANTHER" id="PTHR38791:SF13">
    <property type="entry name" value="ZN(2)-C6 FUNGAL-TYPE DOMAIN-CONTAINING PROTEIN"/>
    <property type="match status" value="1"/>
</dbReference>
<keyword evidence="1" id="KW-0539">Nucleus</keyword>
<dbReference type="Gene3D" id="4.10.240.10">
    <property type="entry name" value="Zn(2)-C6 fungal-type DNA-binding domain"/>
    <property type="match status" value="1"/>
</dbReference>
<dbReference type="GO" id="GO:0000981">
    <property type="term" value="F:DNA-binding transcription factor activity, RNA polymerase II-specific"/>
    <property type="evidence" value="ECO:0007669"/>
    <property type="project" value="InterPro"/>
</dbReference>
<dbReference type="PROSITE" id="PS00463">
    <property type="entry name" value="ZN2_CY6_FUNGAL_1"/>
    <property type="match status" value="1"/>
</dbReference>
<dbReference type="OrthoDB" id="2991872at2759"/>
<accession>A0A9P7Y9H8</accession>
<dbReference type="SUPFAM" id="SSF57701">
    <property type="entry name" value="Zn2/Cys6 DNA-binding domain"/>
    <property type="match status" value="1"/>
</dbReference>
<reference evidence="3" key="1">
    <citation type="journal article" date="2021" name="IMA Fungus">
        <title>Genomic characterization of three marine fungi, including Emericellopsis atlantica sp. nov. with signatures of a generalist lifestyle and marine biomass degradation.</title>
        <authorList>
            <person name="Hagestad O.C."/>
            <person name="Hou L."/>
            <person name="Andersen J.H."/>
            <person name="Hansen E.H."/>
            <person name="Altermark B."/>
            <person name="Li C."/>
            <person name="Kuhnert E."/>
            <person name="Cox R.J."/>
            <person name="Crous P.W."/>
            <person name="Spatafora J.W."/>
            <person name="Lail K."/>
            <person name="Amirebrahimi M."/>
            <person name="Lipzen A."/>
            <person name="Pangilinan J."/>
            <person name="Andreopoulos W."/>
            <person name="Hayes R.D."/>
            <person name="Ng V."/>
            <person name="Grigoriev I.V."/>
            <person name="Jackson S.A."/>
            <person name="Sutton T.D.S."/>
            <person name="Dobson A.D.W."/>
            <person name="Rama T."/>
        </authorList>
    </citation>
    <scope>NUCLEOTIDE SEQUENCE</scope>
    <source>
        <strain evidence="3">TRa018bII</strain>
    </source>
</reference>
<evidence type="ECO:0000259" key="2">
    <source>
        <dbReference type="PROSITE" id="PS50048"/>
    </source>
</evidence>
<dbReference type="Proteomes" id="UP000824998">
    <property type="component" value="Unassembled WGS sequence"/>
</dbReference>
<evidence type="ECO:0000313" key="3">
    <source>
        <dbReference type="EMBL" id="KAG9228903.1"/>
    </source>
</evidence>
<name>A0A9P7Y9H8_9HELO</name>
<dbReference type="InterPro" id="IPR036864">
    <property type="entry name" value="Zn2-C6_fun-type_DNA-bd_sf"/>
</dbReference>
<dbReference type="SMART" id="SM00066">
    <property type="entry name" value="GAL4"/>
    <property type="match status" value="1"/>
</dbReference>
<dbReference type="CDD" id="cd00067">
    <property type="entry name" value="GAL4"/>
    <property type="match status" value="1"/>
</dbReference>
<dbReference type="GO" id="GO:0008270">
    <property type="term" value="F:zinc ion binding"/>
    <property type="evidence" value="ECO:0007669"/>
    <property type="project" value="InterPro"/>
</dbReference>